<evidence type="ECO:0000313" key="3">
    <source>
        <dbReference type="Proteomes" id="UP000032234"/>
    </source>
</evidence>
<evidence type="ECO:0000256" key="1">
    <source>
        <dbReference type="SAM" id="Phobius"/>
    </source>
</evidence>
<dbReference type="HOGENOM" id="CLU_1255201_0_0_11"/>
<dbReference type="KEGG" id="scw:TU94_27050"/>
<dbReference type="PATRIC" id="fig|477245.3.peg.5729"/>
<keyword evidence="1" id="KW-0812">Transmembrane</keyword>
<accession>A0A0C5G8C2</accession>
<dbReference type="AlphaFoldDB" id="A0A0C5G8C2"/>
<name>A0A0C5G8C2_9ACTN</name>
<keyword evidence="1" id="KW-0472">Membrane</keyword>
<gene>
    <name evidence="2" type="ORF">TU94_27050</name>
</gene>
<protein>
    <submittedName>
        <fullName evidence="2">Uncharacterized protein</fullName>
    </submittedName>
</protein>
<feature type="transmembrane region" description="Helical" evidence="1">
    <location>
        <begin position="21"/>
        <end position="44"/>
    </location>
</feature>
<sequence>MVRSDAPEPERRLRRRSPGRIVLVTLIVVAALILAWRVVVLGALEAHFGSGFDDRRFDELETAFEHRQPAFARADARMRELAAAHPRAERIAWSLGLICVRDAGRAEACEPTTPRDQAAYKDLPGVDVIVRQSKDEGRTFFRFHGDDPPRYTIMHASGGTDVAAYAEDHGFRSTRSLKPGWAILGPIPDVDREEDQWQ</sequence>
<dbReference type="Proteomes" id="UP000032234">
    <property type="component" value="Chromosome"/>
</dbReference>
<dbReference type="EMBL" id="CP010849">
    <property type="protein sequence ID" value="AJP04569.1"/>
    <property type="molecule type" value="Genomic_DNA"/>
</dbReference>
<reference evidence="2 3" key="1">
    <citation type="submission" date="2015-02" db="EMBL/GenBank/DDBJ databases">
        <title>Genome sequence of thermotolerant Streptomyces cyaneogriseus subsp. Noncyanogenus NMWT1, the producer of nematocidal antibiotics nemadectin.</title>
        <authorList>
            <person name="Wang H."/>
            <person name="Li C."/>
            <person name="Xiang W."/>
            <person name="Wang X."/>
        </authorList>
    </citation>
    <scope>NUCLEOTIDE SEQUENCE [LARGE SCALE GENOMIC DNA]</scope>
    <source>
        <strain evidence="2 3">NMWT 1</strain>
    </source>
</reference>
<proteinExistence type="predicted"/>
<keyword evidence="1" id="KW-1133">Transmembrane helix</keyword>
<dbReference type="RefSeq" id="WP_044385437.1">
    <property type="nucleotide sequence ID" value="NZ_CP010849.1"/>
</dbReference>
<evidence type="ECO:0000313" key="2">
    <source>
        <dbReference type="EMBL" id="AJP04569.1"/>
    </source>
</evidence>
<dbReference type="OrthoDB" id="3819606at2"/>
<organism evidence="2 3">
    <name type="scientific">Streptomyces cyaneogriseus subsp. noncyanogenus</name>
    <dbReference type="NCBI Taxonomy" id="477245"/>
    <lineage>
        <taxon>Bacteria</taxon>
        <taxon>Bacillati</taxon>
        <taxon>Actinomycetota</taxon>
        <taxon>Actinomycetes</taxon>
        <taxon>Kitasatosporales</taxon>
        <taxon>Streptomycetaceae</taxon>
        <taxon>Streptomyces</taxon>
    </lineage>
</organism>
<keyword evidence="3" id="KW-1185">Reference proteome</keyword>